<dbReference type="Gene3D" id="1.10.10.10">
    <property type="entry name" value="Winged helix-like DNA-binding domain superfamily/Winged helix DNA-binding domain"/>
    <property type="match status" value="1"/>
</dbReference>
<dbReference type="Proteomes" id="UP001596303">
    <property type="component" value="Unassembled WGS sequence"/>
</dbReference>
<dbReference type="Pfam" id="PF01022">
    <property type="entry name" value="HTH_5"/>
    <property type="match status" value="1"/>
</dbReference>
<dbReference type="InterPro" id="IPR036388">
    <property type="entry name" value="WH-like_DNA-bd_sf"/>
</dbReference>
<dbReference type="SMART" id="SM00418">
    <property type="entry name" value="HTH_ARSR"/>
    <property type="match status" value="1"/>
</dbReference>
<dbReference type="InterPro" id="IPR051011">
    <property type="entry name" value="Metal_resp_trans_reg"/>
</dbReference>
<sequence length="78" mass="8541">MTAQNIQDDLSAPDTLELRAKLFRGLSDPSRLTILDALVSDERNVQEIVGHTGLGQPNVSNHLRCLLECGLVSRRSKG</sequence>
<evidence type="ECO:0000259" key="4">
    <source>
        <dbReference type="PROSITE" id="PS50987"/>
    </source>
</evidence>
<dbReference type="PANTHER" id="PTHR43132:SF2">
    <property type="entry name" value="ARSENICAL RESISTANCE OPERON REPRESSOR ARSR-RELATED"/>
    <property type="match status" value="1"/>
</dbReference>
<gene>
    <name evidence="5" type="ORF">ACFQDM_12155</name>
</gene>
<dbReference type="RefSeq" id="WP_377379415.1">
    <property type="nucleotide sequence ID" value="NZ_JBHSSW010000015.1"/>
</dbReference>
<dbReference type="SUPFAM" id="SSF46785">
    <property type="entry name" value="Winged helix' DNA-binding domain"/>
    <property type="match status" value="1"/>
</dbReference>
<dbReference type="PRINTS" id="PR00778">
    <property type="entry name" value="HTHARSR"/>
</dbReference>
<organism evidence="5 6">
    <name type="scientific">Ponticaulis profundi</name>
    <dbReference type="NCBI Taxonomy" id="2665222"/>
    <lineage>
        <taxon>Bacteria</taxon>
        <taxon>Pseudomonadati</taxon>
        <taxon>Pseudomonadota</taxon>
        <taxon>Alphaproteobacteria</taxon>
        <taxon>Hyphomonadales</taxon>
        <taxon>Hyphomonadaceae</taxon>
        <taxon>Ponticaulis</taxon>
    </lineage>
</organism>
<reference evidence="6" key="1">
    <citation type="journal article" date="2019" name="Int. J. Syst. Evol. Microbiol.">
        <title>The Global Catalogue of Microorganisms (GCM) 10K type strain sequencing project: providing services to taxonomists for standard genome sequencing and annotation.</title>
        <authorList>
            <consortium name="The Broad Institute Genomics Platform"/>
            <consortium name="The Broad Institute Genome Sequencing Center for Infectious Disease"/>
            <person name="Wu L."/>
            <person name="Ma J."/>
        </authorList>
    </citation>
    <scope>NUCLEOTIDE SEQUENCE [LARGE SCALE GENOMIC DNA]</scope>
    <source>
        <strain evidence="6">CGMCC-1.15741</strain>
    </source>
</reference>
<protein>
    <submittedName>
        <fullName evidence="5">ArsR/SmtB family transcription factor</fullName>
    </submittedName>
</protein>
<comment type="caution">
    <text evidence="5">The sequence shown here is derived from an EMBL/GenBank/DDBJ whole genome shotgun (WGS) entry which is preliminary data.</text>
</comment>
<keyword evidence="6" id="KW-1185">Reference proteome</keyword>
<evidence type="ECO:0000313" key="6">
    <source>
        <dbReference type="Proteomes" id="UP001596303"/>
    </source>
</evidence>
<dbReference type="PANTHER" id="PTHR43132">
    <property type="entry name" value="ARSENICAL RESISTANCE OPERON REPRESSOR ARSR-RELATED"/>
    <property type="match status" value="1"/>
</dbReference>
<keyword evidence="2" id="KW-0238">DNA-binding</keyword>
<dbReference type="CDD" id="cd00090">
    <property type="entry name" value="HTH_ARSR"/>
    <property type="match status" value="1"/>
</dbReference>
<accession>A0ABW1SBA0</accession>
<dbReference type="PROSITE" id="PS50987">
    <property type="entry name" value="HTH_ARSR_2"/>
    <property type="match status" value="1"/>
</dbReference>
<proteinExistence type="predicted"/>
<dbReference type="InterPro" id="IPR001845">
    <property type="entry name" value="HTH_ArsR_DNA-bd_dom"/>
</dbReference>
<evidence type="ECO:0000313" key="5">
    <source>
        <dbReference type="EMBL" id="MFC6198838.1"/>
    </source>
</evidence>
<evidence type="ECO:0000256" key="2">
    <source>
        <dbReference type="ARBA" id="ARBA00023125"/>
    </source>
</evidence>
<evidence type="ECO:0000256" key="3">
    <source>
        <dbReference type="ARBA" id="ARBA00023163"/>
    </source>
</evidence>
<dbReference type="InterPro" id="IPR011991">
    <property type="entry name" value="ArsR-like_HTH"/>
</dbReference>
<dbReference type="InterPro" id="IPR036390">
    <property type="entry name" value="WH_DNA-bd_sf"/>
</dbReference>
<evidence type="ECO:0000256" key="1">
    <source>
        <dbReference type="ARBA" id="ARBA00023015"/>
    </source>
</evidence>
<name>A0ABW1SBA0_9PROT</name>
<dbReference type="EMBL" id="JBHSSW010000015">
    <property type="protein sequence ID" value="MFC6198838.1"/>
    <property type="molecule type" value="Genomic_DNA"/>
</dbReference>
<keyword evidence="1" id="KW-0805">Transcription regulation</keyword>
<feature type="domain" description="HTH arsR-type" evidence="4">
    <location>
        <begin position="11"/>
        <end position="78"/>
    </location>
</feature>
<feature type="non-terminal residue" evidence="5">
    <location>
        <position position="78"/>
    </location>
</feature>
<dbReference type="NCBIfam" id="NF033788">
    <property type="entry name" value="HTH_metalloreg"/>
    <property type="match status" value="1"/>
</dbReference>
<keyword evidence="3" id="KW-0804">Transcription</keyword>